<gene>
    <name evidence="25" type="ORF">FSB_LOCUS20307</name>
</gene>
<keyword evidence="4" id="KW-0964">Secreted</keyword>
<feature type="domain" description="Protein kinase" evidence="24">
    <location>
        <begin position="619"/>
        <end position="887"/>
    </location>
</feature>
<feature type="chain" id="PRO_5014601781" description="non-specific serine/threonine protein kinase" evidence="23">
    <location>
        <begin position="16"/>
        <end position="919"/>
    </location>
</feature>
<keyword evidence="15" id="KW-1133">Transmembrane helix</keyword>
<keyword evidence="5" id="KW-0723">Serine/threonine-protein kinase</keyword>
<dbReference type="PROSITE" id="PS00107">
    <property type="entry name" value="PROTEIN_KINASE_ATP"/>
    <property type="match status" value="1"/>
</dbReference>
<dbReference type="Gene3D" id="3.80.10.10">
    <property type="entry name" value="Ribonuclease Inhibitor"/>
    <property type="match status" value="5"/>
</dbReference>
<dbReference type="PROSITE" id="PS00109">
    <property type="entry name" value="PROTEIN_KINASE_TYR"/>
    <property type="match status" value="1"/>
</dbReference>
<dbReference type="SUPFAM" id="SSF56112">
    <property type="entry name" value="Protein kinase-like (PK-like)"/>
    <property type="match status" value="1"/>
</dbReference>
<dbReference type="FunFam" id="1.10.510.10:FF:000445">
    <property type="entry name" value="MDIS1-interacting receptor like kinase 2"/>
    <property type="match status" value="1"/>
</dbReference>
<keyword evidence="14 22" id="KW-0067">ATP-binding</keyword>
<reference evidence="25" key="1">
    <citation type="submission" date="2018-02" db="EMBL/GenBank/DDBJ databases">
        <authorList>
            <person name="Cohen D.B."/>
            <person name="Kent A.D."/>
        </authorList>
    </citation>
    <scope>NUCLEOTIDE SEQUENCE</scope>
</reference>
<dbReference type="FunFam" id="3.80.10.10:FF:000095">
    <property type="entry name" value="LRR receptor-like serine/threonine-protein kinase GSO1"/>
    <property type="match status" value="2"/>
</dbReference>
<dbReference type="GO" id="GO:0009653">
    <property type="term" value="P:anatomical structure morphogenesis"/>
    <property type="evidence" value="ECO:0007669"/>
    <property type="project" value="UniProtKB-ARBA"/>
</dbReference>
<keyword evidence="10 23" id="KW-0732">Signal</keyword>
<protein>
    <recommendedName>
        <fullName evidence="3">non-specific serine/threonine protein kinase</fullName>
        <ecNumber evidence="3">2.7.11.1</ecNumber>
    </recommendedName>
</protein>
<evidence type="ECO:0000256" key="19">
    <source>
        <dbReference type="ARBA" id="ARBA00038043"/>
    </source>
</evidence>
<evidence type="ECO:0000256" key="4">
    <source>
        <dbReference type="ARBA" id="ARBA00022512"/>
    </source>
</evidence>
<dbReference type="Gene3D" id="1.10.510.10">
    <property type="entry name" value="Transferase(Phosphotransferase) domain 1"/>
    <property type="match status" value="1"/>
</dbReference>
<dbReference type="InterPro" id="IPR003591">
    <property type="entry name" value="Leu-rich_rpt_typical-subtyp"/>
</dbReference>
<evidence type="ECO:0000256" key="3">
    <source>
        <dbReference type="ARBA" id="ARBA00012513"/>
    </source>
</evidence>
<keyword evidence="18" id="KW-0325">Glycoprotein</keyword>
<comment type="similarity">
    <text evidence="19">Belongs to the polygalacturonase-inhibiting protein family.</text>
</comment>
<dbReference type="GO" id="GO:0005524">
    <property type="term" value="F:ATP binding"/>
    <property type="evidence" value="ECO:0007669"/>
    <property type="project" value="UniProtKB-UniRule"/>
</dbReference>
<evidence type="ECO:0000256" key="12">
    <source>
        <dbReference type="ARBA" id="ARBA00022741"/>
    </source>
</evidence>
<accession>A0A2N9FZ62</accession>
<dbReference type="GO" id="GO:0016020">
    <property type="term" value="C:membrane"/>
    <property type="evidence" value="ECO:0007669"/>
    <property type="project" value="UniProtKB-SubCell"/>
</dbReference>
<dbReference type="EMBL" id="OIVN01001305">
    <property type="protein sequence ID" value="SPC92425.1"/>
    <property type="molecule type" value="Genomic_DNA"/>
</dbReference>
<dbReference type="Pfam" id="PF13855">
    <property type="entry name" value="LRR_8"/>
    <property type="match status" value="2"/>
</dbReference>
<comment type="subcellular location">
    <subcellularLocation>
        <location evidence="2">Membrane</location>
        <topology evidence="2">Single-pass type I membrane protein</topology>
    </subcellularLocation>
    <subcellularLocation>
        <location evidence="1">Secreted</location>
        <location evidence="1">Cell wall</location>
    </subcellularLocation>
</comment>
<evidence type="ECO:0000256" key="9">
    <source>
        <dbReference type="ARBA" id="ARBA00022692"/>
    </source>
</evidence>
<feature type="signal peptide" evidence="23">
    <location>
        <begin position="1"/>
        <end position="15"/>
    </location>
</feature>
<keyword evidence="6" id="KW-0597">Phosphoprotein</keyword>
<evidence type="ECO:0000256" key="8">
    <source>
        <dbReference type="ARBA" id="ARBA00022679"/>
    </source>
</evidence>
<dbReference type="Pfam" id="PF00560">
    <property type="entry name" value="LRR_1"/>
    <property type="match status" value="7"/>
</dbReference>
<dbReference type="FunFam" id="3.30.200.20:FF:000309">
    <property type="entry name" value="Leucine-rich repeat receptor protein kinase MSP1"/>
    <property type="match status" value="1"/>
</dbReference>
<dbReference type="GO" id="GO:0099402">
    <property type="term" value="P:plant organ development"/>
    <property type="evidence" value="ECO:0007669"/>
    <property type="project" value="UniProtKB-ARBA"/>
</dbReference>
<proteinExistence type="inferred from homology"/>
<evidence type="ECO:0000256" key="11">
    <source>
        <dbReference type="ARBA" id="ARBA00022737"/>
    </source>
</evidence>
<sequence>MAPSVFISILVVAWARCIFMHATTMVIAAQSSALEQEAKALMESGWWSHYSFNYTSFSYCGQVESTQCNSGGSVIGINMSGIYLGDKVRKFNFSSFPNLERLSLWNTGLRGSIPQEIGTLSKLTFLHLSENHLTGELSPLITNLTQLRVFYSSSNLISGPIPDELGKLKNLSFLDLSYNKLTGSIPSALGLLTNLSLLDLSFNEINGSIVSEIGLLKYLSKLDLQQNKLTGSIPLSLGQLTNLTYFSLSSNQINGFIPSEIGNMMNLSSLHLNNNKLIGSIPSTLGHLTNLKSFSLSSNQINGSIPAEIGNMTKLSDLYLNNNDIVGHIPSTIGHLSKLTTLSLDWNQISGSIPMEIANCSLLHWIDLSHNSISGEIPLTGNLEYLDLSYNNFNGSVAHIIGNMEQLRYFNLCKNKIVGEVPSNIGQLTALETFSLSHNYLTGSIPSQFGDLQLLNTLDLSHNTFSGEIPSTLGHSQPLNHLDLSCNNLTGSIPEFLGSIKEVNFSYNSFHGQIPNDYLYNKPSAFIGNKDLCGGIKGFPHCVPSSPRNSRSIVHSIKFVVPLSSFIVLLLVGCFFLSRYGVRKIESESRETKNGDLFSIWNYDGKIAYEDIIEATEDFDIRYCIGIGGYGSVYKAQLPSGKMVALKKLHRLEAEDLNFDKSFKNEVKMLTEIRHRNIVKLHGYCLHKRCMFLVYEYMERGSLFCVLRNNVEAVELDWTRRMNIIKSTAHALSYMHHERVPVIVHRDITSNNILLNSELNAFVSDFGTARLLDPNSSNQTIVAGTYGYIAPELAYTMVVTEKCDVYSFGVVALEILMGKHPGELLSSLSSPSSSQNVMLNEILDQRLPPPNRRVAQDVFFVATVAFACLHTKPKSRPTMKWVSQEFLSHNKPIMNPLHVVSLWQLKNQETYTVGESSEI</sequence>
<dbReference type="InterPro" id="IPR001611">
    <property type="entry name" value="Leu-rich_rpt"/>
</dbReference>
<name>A0A2N9FZ62_FAGSY</name>
<keyword evidence="9" id="KW-0812">Transmembrane</keyword>
<evidence type="ECO:0000256" key="14">
    <source>
        <dbReference type="ARBA" id="ARBA00022840"/>
    </source>
</evidence>
<dbReference type="FunFam" id="3.80.10.10:FF:000400">
    <property type="entry name" value="Nuclear pore complex protein NUP107"/>
    <property type="match status" value="1"/>
</dbReference>
<dbReference type="PANTHER" id="PTHR48005">
    <property type="entry name" value="LEUCINE RICH REPEAT KINASE 2"/>
    <property type="match status" value="1"/>
</dbReference>
<dbReference type="PRINTS" id="PR00019">
    <property type="entry name" value="LEURICHRPT"/>
</dbReference>
<dbReference type="SMART" id="SM00369">
    <property type="entry name" value="LRR_TYP"/>
    <property type="match status" value="8"/>
</dbReference>
<comment type="catalytic activity">
    <reaction evidence="20">
        <text>L-threonyl-[protein] + ATP = O-phospho-L-threonyl-[protein] + ADP + H(+)</text>
        <dbReference type="Rhea" id="RHEA:46608"/>
        <dbReference type="Rhea" id="RHEA-COMP:11060"/>
        <dbReference type="Rhea" id="RHEA-COMP:11605"/>
        <dbReference type="ChEBI" id="CHEBI:15378"/>
        <dbReference type="ChEBI" id="CHEBI:30013"/>
        <dbReference type="ChEBI" id="CHEBI:30616"/>
        <dbReference type="ChEBI" id="CHEBI:61977"/>
        <dbReference type="ChEBI" id="CHEBI:456216"/>
        <dbReference type="EC" id="2.7.11.1"/>
    </reaction>
</comment>
<evidence type="ECO:0000256" key="2">
    <source>
        <dbReference type="ARBA" id="ARBA00004479"/>
    </source>
</evidence>
<evidence type="ECO:0000256" key="20">
    <source>
        <dbReference type="ARBA" id="ARBA00047899"/>
    </source>
</evidence>
<dbReference type="AlphaFoldDB" id="A0A2N9FZ62"/>
<evidence type="ECO:0000256" key="15">
    <source>
        <dbReference type="ARBA" id="ARBA00022989"/>
    </source>
</evidence>
<dbReference type="InterPro" id="IPR011009">
    <property type="entry name" value="Kinase-like_dom_sf"/>
</dbReference>
<dbReference type="PROSITE" id="PS50011">
    <property type="entry name" value="PROTEIN_KINASE_DOM"/>
    <property type="match status" value="1"/>
</dbReference>
<feature type="binding site" evidence="22">
    <location>
        <position position="647"/>
    </location>
    <ligand>
        <name>ATP</name>
        <dbReference type="ChEBI" id="CHEBI:30616"/>
    </ligand>
</feature>
<dbReference type="Gene3D" id="3.30.200.20">
    <property type="entry name" value="Phosphorylase Kinase, domain 1"/>
    <property type="match status" value="1"/>
</dbReference>
<evidence type="ECO:0000256" key="23">
    <source>
        <dbReference type="SAM" id="SignalP"/>
    </source>
</evidence>
<evidence type="ECO:0000256" key="1">
    <source>
        <dbReference type="ARBA" id="ARBA00004191"/>
    </source>
</evidence>
<evidence type="ECO:0000256" key="5">
    <source>
        <dbReference type="ARBA" id="ARBA00022527"/>
    </source>
</evidence>
<dbReference type="InterPro" id="IPR000719">
    <property type="entry name" value="Prot_kinase_dom"/>
</dbReference>
<comment type="catalytic activity">
    <reaction evidence="21">
        <text>L-seryl-[protein] + ATP = O-phospho-L-seryl-[protein] + ADP + H(+)</text>
        <dbReference type="Rhea" id="RHEA:17989"/>
        <dbReference type="Rhea" id="RHEA-COMP:9863"/>
        <dbReference type="Rhea" id="RHEA-COMP:11604"/>
        <dbReference type="ChEBI" id="CHEBI:15378"/>
        <dbReference type="ChEBI" id="CHEBI:29999"/>
        <dbReference type="ChEBI" id="CHEBI:30616"/>
        <dbReference type="ChEBI" id="CHEBI:83421"/>
        <dbReference type="ChEBI" id="CHEBI:456216"/>
        <dbReference type="EC" id="2.7.11.1"/>
    </reaction>
</comment>
<evidence type="ECO:0000256" key="10">
    <source>
        <dbReference type="ARBA" id="ARBA00022729"/>
    </source>
</evidence>
<evidence type="ECO:0000256" key="6">
    <source>
        <dbReference type="ARBA" id="ARBA00022553"/>
    </source>
</evidence>
<evidence type="ECO:0000256" key="22">
    <source>
        <dbReference type="PROSITE-ProRule" id="PRU10141"/>
    </source>
</evidence>
<dbReference type="InterPro" id="IPR051420">
    <property type="entry name" value="Ser_Thr_Kinases_DiverseReg"/>
</dbReference>
<dbReference type="EC" id="2.7.11.1" evidence="3"/>
<keyword evidence="4" id="KW-0134">Cell wall</keyword>
<evidence type="ECO:0000256" key="16">
    <source>
        <dbReference type="ARBA" id="ARBA00023136"/>
    </source>
</evidence>
<dbReference type="Pfam" id="PF00069">
    <property type="entry name" value="Pkinase"/>
    <property type="match status" value="1"/>
</dbReference>
<keyword evidence="8" id="KW-0808">Transferase</keyword>
<dbReference type="SUPFAM" id="SSF52058">
    <property type="entry name" value="L domain-like"/>
    <property type="match status" value="2"/>
</dbReference>
<dbReference type="PANTHER" id="PTHR48005:SF16">
    <property type="entry name" value="MDIS1-INTERACTING RECEPTOR LIKE KINASE 2-LIKE ISOFORM X1"/>
    <property type="match status" value="1"/>
</dbReference>
<organism evidence="25">
    <name type="scientific">Fagus sylvatica</name>
    <name type="common">Beechnut</name>
    <dbReference type="NCBI Taxonomy" id="28930"/>
    <lineage>
        <taxon>Eukaryota</taxon>
        <taxon>Viridiplantae</taxon>
        <taxon>Streptophyta</taxon>
        <taxon>Embryophyta</taxon>
        <taxon>Tracheophyta</taxon>
        <taxon>Spermatophyta</taxon>
        <taxon>Magnoliopsida</taxon>
        <taxon>eudicotyledons</taxon>
        <taxon>Gunneridae</taxon>
        <taxon>Pentapetalae</taxon>
        <taxon>rosids</taxon>
        <taxon>fabids</taxon>
        <taxon>Fagales</taxon>
        <taxon>Fagaceae</taxon>
        <taxon>Fagus</taxon>
    </lineage>
</organism>
<keyword evidence="17" id="KW-0675">Receptor</keyword>
<evidence type="ECO:0000256" key="7">
    <source>
        <dbReference type="ARBA" id="ARBA00022614"/>
    </source>
</evidence>
<keyword evidence="7" id="KW-0433">Leucine-rich repeat</keyword>
<evidence type="ECO:0000259" key="24">
    <source>
        <dbReference type="PROSITE" id="PS50011"/>
    </source>
</evidence>
<evidence type="ECO:0000256" key="17">
    <source>
        <dbReference type="ARBA" id="ARBA00023170"/>
    </source>
</evidence>
<evidence type="ECO:0000256" key="18">
    <source>
        <dbReference type="ARBA" id="ARBA00023180"/>
    </source>
</evidence>
<dbReference type="InterPro" id="IPR017441">
    <property type="entry name" value="Protein_kinase_ATP_BS"/>
</dbReference>
<keyword evidence="11" id="KW-0677">Repeat</keyword>
<evidence type="ECO:0000256" key="13">
    <source>
        <dbReference type="ARBA" id="ARBA00022777"/>
    </source>
</evidence>
<dbReference type="InterPro" id="IPR032675">
    <property type="entry name" value="LRR_dom_sf"/>
</dbReference>
<keyword evidence="13" id="KW-0418">Kinase</keyword>
<keyword evidence="16" id="KW-0472">Membrane</keyword>
<dbReference type="PROSITE" id="PS51450">
    <property type="entry name" value="LRR"/>
    <property type="match status" value="1"/>
</dbReference>
<dbReference type="SMART" id="SM00365">
    <property type="entry name" value="LRR_SD22"/>
    <property type="match status" value="7"/>
</dbReference>
<evidence type="ECO:0000313" key="25">
    <source>
        <dbReference type="EMBL" id="SPC92425.1"/>
    </source>
</evidence>
<evidence type="ECO:0000256" key="21">
    <source>
        <dbReference type="ARBA" id="ARBA00048679"/>
    </source>
</evidence>
<dbReference type="GO" id="GO:0004674">
    <property type="term" value="F:protein serine/threonine kinase activity"/>
    <property type="evidence" value="ECO:0007669"/>
    <property type="project" value="UniProtKB-KW"/>
</dbReference>
<keyword evidence="12 22" id="KW-0547">Nucleotide-binding</keyword>
<dbReference type="InterPro" id="IPR008266">
    <property type="entry name" value="Tyr_kinase_AS"/>
</dbReference>